<evidence type="ECO:0000256" key="1">
    <source>
        <dbReference type="SAM" id="Phobius"/>
    </source>
</evidence>
<dbReference type="AlphaFoldDB" id="A0A366M8G1"/>
<keyword evidence="3" id="KW-1185">Reference proteome</keyword>
<sequence>MEDLIGFSWSLMLFFTFIIGIIFSIATVVDNGIEFAIGAHFDNNLFTFLIFSSDGSIGDFGTIISSTVSDPQMDLTFSTLSLLILGLVLFLYKKQKVINSLKSNDFSLF</sequence>
<protein>
    <submittedName>
        <fullName evidence="2">Uncharacterized protein</fullName>
    </submittedName>
</protein>
<accession>A0A366M8G1</accession>
<keyword evidence="1" id="KW-0472">Membrane</keyword>
<name>A0A366M8G1_9EURY</name>
<dbReference type="EMBL" id="NIZT01000064">
    <property type="protein sequence ID" value="RBQ22486.1"/>
    <property type="molecule type" value="Genomic_DNA"/>
</dbReference>
<feature type="transmembrane region" description="Helical" evidence="1">
    <location>
        <begin position="75"/>
        <end position="92"/>
    </location>
</feature>
<comment type="caution">
    <text evidence="2">The sequence shown here is derived from an EMBL/GenBank/DDBJ whole genome shotgun (WGS) entry which is preliminary data.</text>
</comment>
<evidence type="ECO:0000313" key="3">
    <source>
        <dbReference type="Proteomes" id="UP000253099"/>
    </source>
</evidence>
<evidence type="ECO:0000313" key="2">
    <source>
        <dbReference type="EMBL" id="RBQ22486.1"/>
    </source>
</evidence>
<proteinExistence type="predicted"/>
<gene>
    <name evidence="2" type="ORF">ALNOE001_19120</name>
</gene>
<keyword evidence="1" id="KW-0812">Transmembrane</keyword>
<reference evidence="2 3" key="1">
    <citation type="submission" date="2018-06" db="EMBL/GenBank/DDBJ databases">
        <title>Genomic insight into two independent archaeal endosymbiosis events.</title>
        <authorList>
            <person name="Lind A.E."/>
            <person name="Lewis W.H."/>
            <person name="Spang A."/>
            <person name="Guy L."/>
            <person name="Embley M.T."/>
            <person name="Ettema T.J.G."/>
        </authorList>
    </citation>
    <scope>NUCLEOTIDE SEQUENCE [LARGE SCALE GENOMIC DNA]</scope>
    <source>
        <strain evidence="2">NOE</strain>
    </source>
</reference>
<organism evidence="2 3">
    <name type="scientific">Candidatus Methanobinarius endosymbioticus</name>
    <dbReference type="NCBI Taxonomy" id="2006182"/>
    <lineage>
        <taxon>Archaea</taxon>
        <taxon>Methanobacteriati</taxon>
        <taxon>Methanobacteriota</taxon>
        <taxon>Methanomada group</taxon>
        <taxon>Methanobacteria</taxon>
        <taxon>Methanobacteriales</taxon>
        <taxon>Methanobacteriaceae</taxon>
        <taxon>Candidatus Methanobinarius</taxon>
    </lineage>
</organism>
<keyword evidence="1" id="KW-1133">Transmembrane helix</keyword>
<dbReference type="Proteomes" id="UP000253099">
    <property type="component" value="Unassembled WGS sequence"/>
</dbReference>
<feature type="transmembrane region" description="Helical" evidence="1">
    <location>
        <begin position="7"/>
        <end position="29"/>
    </location>
</feature>